<dbReference type="PANTHER" id="PTHR46361:SF5">
    <property type="entry name" value="DEP DOMAIN-CONTAINING PROTEIN"/>
    <property type="match status" value="1"/>
</dbReference>
<dbReference type="Pfam" id="PF04784">
    <property type="entry name" value="DUF547"/>
    <property type="match status" value="1"/>
</dbReference>
<dbReference type="AlphaFoldDB" id="A0A914D8S1"/>
<reference evidence="4" key="1">
    <citation type="submission" date="2022-11" db="UniProtKB">
        <authorList>
            <consortium name="WormBaseParasite"/>
        </authorList>
    </citation>
    <scope>IDENTIFICATION</scope>
</reference>
<keyword evidence="1" id="KW-1133">Transmembrane helix</keyword>
<keyword evidence="1" id="KW-0472">Membrane</keyword>
<dbReference type="PANTHER" id="PTHR46361">
    <property type="entry name" value="ELECTRON CARRIER/ PROTEIN DISULFIDE OXIDOREDUCTASE"/>
    <property type="match status" value="1"/>
</dbReference>
<dbReference type="WBParaSite" id="ACRNAN_scaffold2050.g14999.t1">
    <property type="protein sequence ID" value="ACRNAN_scaffold2050.g14999.t1"/>
    <property type="gene ID" value="ACRNAN_scaffold2050.g14999"/>
</dbReference>
<protein>
    <submittedName>
        <fullName evidence="4">DUF547 domain-containing protein</fullName>
    </submittedName>
</protein>
<feature type="transmembrane region" description="Helical" evidence="1">
    <location>
        <begin position="156"/>
        <end position="179"/>
    </location>
</feature>
<organism evidence="3 4">
    <name type="scientific">Acrobeloides nanus</name>
    <dbReference type="NCBI Taxonomy" id="290746"/>
    <lineage>
        <taxon>Eukaryota</taxon>
        <taxon>Metazoa</taxon>
        <taxon>Ecdysozoa</taxon>
        <taxon>Nematoda</taxon>
        <taxon>Chromadorea</taxon>
        <taxon>Rhabditida</taxon>
        <taxon>Tylenchina</taxon>
        <taxon>Cephalobomorpha</taxon>
        <taxon>Cephaloboidea</taxon>
        <taxon>Cephalobidae</taxon>
        <taxon>Acrobeloides</taxon>
    </lineage>
</organism>
<name>A0A914D8S1_9BILA</name>
<evidence type="ECO:0000313" key="3">
    <source>
        <dbReference type="Proteomes" id="UP000887540"/>
    </source>
</evidence>
<dbReference type="InterPro" id="IPR006869">
    <property type="entry name" value="DUF547"/>
</dbReference>
<accession>A0A914D8S1</accession>
<feature type="transmembrane region" description="Helical" evidence="1">
    <location>
        <begin position="126"/>
        <end position="144"/>
    </location>
</feature>
<feature type="domain" description="DUF547" evidence="2">
    <location>
        <begin position="119"/>
        <end position="243"/>
    </location>
</feature>
<keyword evidence="3" id="KW-1185">Reference proteome</keyword>
<dbReference type="Proteomes" id="UP000887540">
    <property type="component" value="Unplaced"/>
</dbReference>
<evidence type="ECO:0000313" key="4">
    <source>
        <dbReference type="WBParaSite" id="ACRNAN_scaffold2050.g14999.t1"/>
    </source>
</evidence>
<proteinExistence type="predicted"/>
<sequence>MKENKVKHADAMKMGQEFIDKHFALQTSREHGPAFSVDRYYQLIEEDHTIPLNHGAKHRPNTVQIHHFNETLREVVQKLYDEILSEDKRLVYLDRLEDNKEYRKYLNLIKNAANLDLGNTTSDERLALFLNIFNMMMVHITYVFGIPTTIWHKKKILYFTYYMIGGHLYSTNSIFNGILRGNRKGMGMLWEPFGKEDRRLPLIIKDGEPLVHLAINNYSPFTAPIRTYSIQNVKNEMKENARKALHSEYFLRIESTEKENRKKKYIIHLHRIFKFYMIDFGKDNDDWLSWILKVLDEGDLKEKLQAIYDSGQYSFEFVNAEWMSFLVSTYSNFK</sequence>
<evidence type="ECO:0000259" key="2">
    <source>
        <dbReference type="Pfam" id="PF04784"/>
    </source>
</evidence>
<keyword evidence="1" id="KW-0812">Transmembrane</keyword>
<evidence type="ECO:0000256" key="1">
    <source>
        <dbReference type="SAM" id="Phobius"/>
    </source>
</evidence>